<keyword evidence="6 7" id="KW-0472">Membrane</keyword>
<comment type="caution">
    <text evidence="8">The sequence shown here is derived from an EMBL/GenBank/DDBJ whole genome shotgun (WGS) entry which is preliminary data.</text>
</comment>
<feature type="transmembrane region" description="Helical" evidence="7">
    <location>
        <begin position="46"/>
        <end position="70"/>
    </location>
</feature>
<dbReference type="PANTHER" id="PTHR30250">
    <property type="entry name" value="PST FAMILY PREDICTED COLANIC ACID TRANSPORTER"/>
    <property type="match status" value="1"/>
</dbReference>
<evidence type="ECO:0000313" key="9">
    <source>
        <dbReference type="Proteomes" id="UP001226691"/>
    </source>
</evidence>
<feature type="transmembrane region" description="Helical" evidence="7">
    <location>
        <begin position="326"/>
        <end position="344"/>
    </location>
</feature>
<organism evidence="8 9">
    <name type="scientific">Microbacterium trichothecenolyticum</name>
    <name type="common">Aureobacterium trichothecenolyticum</name>
    <dbReference type="NCBI Taxonomy" id="69370"/>
    <lineage>
        <taxon>Bacteria</taxon>
        <taxon>Bacillati</taxon>
        <taxon>Actinomycetota</taxon>
        <taxon>Actinomycetes</taxon>
        <taxon>Micrococcales</taxon>
        <taxon>Microbacteriaceae</taxon>
        <taxon>Microbacterium</taxon>
    </lineage>
</organism>
<evidence type="ECO:0000256" key="3">
    <source>
        <dbReference type="ARBA" id="ARBA00022475"/>
    </source>
</evidence>
<evidence type="ECO:0000256" key="4">
    <source>
        <dbReference type="ARBA" id="ARBA00022692"/>
    </source>
</evidence>
<evidence type="ECO:0000256" key="2">
    <source>
        <dbReference type="ARBA" id="ARBA00007430"/>
    </source>
</evidence>
<reference evidence="8 9" key="1">
    <citation type="submission" date="2023-07" db="EMBL/GenBank/DDBJ databases">
        <title>Functional and genomic diversity of the sorghum phyllosphere microbiome.</title>
        <authorList>
            <person name="Shade A."/>
        </authorList>
    </citation>
    <scope>NUCLEOTIDE SEQUENCE [LARGE SCALE GENOMIC DNA]</scope>
    <source>
        <strain evidence="8 9">SORGH_AS_1207</strain>
    </source>
</reference>
<feature type="transmembrane region" description="Helical" evidence="7">
    <location>
        <begin position="296"/>
        <end position="320"/>
    </location>
</feature>
<evidence type="ECO:0000256" key="5">
    <source>
        <dbReference type="ARBA" id="ARBA00022989"/>
    </source>
</evidence>
<accession>A0ABU0TVH8</accession>
<gene>
    <name evidence="8" type="ORF">QE412_002244</name>
</gene>
<dbReference type="Pfam" id="PF13440">
    <property type="entry name" value="Polysacc_synt_3"/>
    <property type="match status" value="1"/>
</dbReference>
<feature type="transmembrane region" description="Helical" evidence="7">
    <location>
        <begin position="22"/>
        <end position="40"/>
    </location>
</feature>
<feature type="transmembrane region" description="Helical" evidence="7">
    <location>
        <begin position="152"/>
        <end position="175"/>
    </location>
</feature>
<dbReference type="InterPro" id="IPR050833">
    <property type="entry name" value="Poly_Biosynth_Transport"/>
</dbReference>
<dbReference type="CDD" id="cd13127">
    <property type="entry name" value="MATE_tuaB_like"/>
    <property type="match status" value="1"/>
</dbReference>
<feature type="transmembrane region" description="Helical" evidence="7">
    <location>
        <begin position="356"/>
        <end position="375"/>
    </location>
</feature>
<dbReference type="PANTHER" id="PTHR30250:SF10">
    <property type="entry name" value="LIPOPOLYSACCHARIDE BIOSYNTHESIS PROTEIN WZXC"/>
    <property type="match status" value="1"/>
</dbReference>
<evidence type="ECO:0000256" key="7">
    <source>
        <dbReference type="SAM" id="Phobius"/>
    </source>
</evidence>
<feature type="transmembrane region" description="Helical" evidence="7">
    <location>
        <begin position="82"/>
        <end position="107"/>
    </location>
</feature>
<keyword evidence="9" id="KW-1185">Reference proteome</keyword>
<feature type="transmembrane region" description="Helical" evidence="7">
    <location>
        <begin position="381"/>
        <end position="402"/>
    </location>
</feature>
<keyword evidence="4 7" id="KW-0812">Transmembrane</keyword>
<sequence length="495" mass="51299">MKPPASTGARARGATVLLSTQWLRYALQIVNIVVLARLIGPADFGLVSLGLAIVGIAAVIGDFGLSLAALREKDLSAAQKSNLFWINSAIGAVLALLVASAAGPIAAAFDDDRLVAVVLIAAPAFLLRAATAQFQVELNRRERFSRLAASELGGDAAGVATAIVLALFGSGVVALAVQGSVAALVSLVWACLAAGWMPGLPRRAPMRHLLVFGVSTLATHAAHYVTTNVDTVAMGAWYQPAIVGFYTRAFQLVMLPLQQVAAPLTRVVLPRLADVADDAPALNDALVRAQRLVSHALLGVTGLIVVCAGPLIEVVLGSVWLPATQFLPILAAGAVFQTIAYAYYWGFAAKGRSGALFVSEVVGRVPMVALILVLAPVVPTGVAWGVALGQLLIWASGTFVFAPRAGLPVRALVTTAVVPLAVSGAATLGAWALDAAVLTALPPLARLAVIVLTWMAVAATALAAIGRRDARLIVRTLRTMLPQRGADRRPRAEPG</sequence>
<keyword evidence="5 7" id="KW-1133">Transmembrane helix</keyword>
<keyword evidence="3" id="KW-1003">Cell membrane</keyword>
<feature type="transmembrane region" description="Helical" evidence="7">
    <location>
        <begin position="113"/>
        <end position="131"/>
    </location>
</feature>
<dbReference type="RefSeq" id="WP_307483540.1">
    <property type="nucleotide sequence ID" value="NZ_JAUTBF010000001.1"/>
</dbReference>
<comment type="subcellular location">
    <subcellularLocation>
        <location evidence="1">Cell membrane</location>
        <topology evidence="1">Multi-pass membrane protein</topology>
    </subcellularLocation>
</comment>
<protein>
    <submittedName>
        <fullName evidence="8">O-antigen/teichoic acid export membrane protein</fullName>
    </submittedName>
</protein>
<evidence type="ECO:0000256" key="1">
    <source>
        <dbReference type="ARBA" id="ARBA00004651"/>
    </source>
</evidence>
<name>A0ABU0TVH8_MICTR</name>
<dbReference type="Proteomes" id="UP001226691">
    <property type="component" value="Unassembled WGS sequence"/>
</dbReference>
<feature type="transmembrane region" description="Helical" evidence="7">
    <location>
        <begin position="181"/>
        <end position="200"/>
    </location>
</feature>
<evidence type="ECO:0000256" key="6">
    <source>
        <dbReference type="ARBA" id="ARBA00023136"/>
    </source>
</evidence>
<feature type="transmembrane region" description="Helical" evidence="7">
    <location>
        <begin position="444"/>
        <end position="465"/>
    </location>
</feature>
<comment type="similarity">
    <text evidence="2">Belongs to the polysaccharide synthase family.</text>
</comment>
<evidence type="ECO:0000313" key="8">
    <source>
        <dbReference type="EMBL" id="MDQ1123671.1"/>
    </source>
</evidence>
<proteinExistence type="inferred from homology"/>
<dbReference type="EMBL" id="JAUTBF010000001">
    <property type="protein sequence ID" value="MDQ1123671.1"/>
    <property type="molecule type" value="Genomic_DNA"/>
</dbReference>
<feature type="transmembrane region" description="Helical" evidence="7">
    <location>
        <begin position="409"/>
        <end position="432"/>
    </location>
</feature>